<feature type="chain" id="PRO_5004307584" description="Polyhydroxybutyrate depolymerase" evidence="8">
    <location>
        <begin position="36"/>
        <end position="308"/>
    </location>
</feature>
<dbReference type="AlphaFoldDB" id="Q8FUB6"/>
<keyword evidence="6" id="KW-0119">Carbohydrate metabolism</keyword>
<keyword evidence="10" id="KW-1185">Reference proteome</keyword>
<evidence type="ECO:0000313" key="9">
    <source>
        <dbReference type="EMBL" id="BAC16914.1"/>
    </source>
</evidence>
<keyword evidence="3" id="KW-0858">Xylan degradation</keyword>
<dbReference type="RefSeq" id="WP_006768588.1">
    <property type="nucleotide sequence ID" value="NC_004369.1"/>
</dbReference>
<dbReference type="InterPro" id="IPR029058">
    <property type="entry name" value="AB_hydrolase_fold"/>
</dbReference>
<accession>C8NRK1</accession>
<evidence type="ECO:0000313" key="10">
    <source>
        <dbReference type="Proteomes" id="UP000001409"/>
    </source>
</evidence>
<evidence type="ECO:0000256" key="3">
    <source>
        <dbReference type="ARBA" id="ARBA00022651"/>
    </source>
</evidence>
<protein>
    <recommendedName>
        <fullName evidence="11">Polyhydroxybutyrate depolymerase</fullName>
    </recommendedName>
</protein>
<name>Q8FUB6_COREF</name>
<dbReference type="PANTHER" id="PTHR38050">
    <property type="match status" value="1"/>
</dbReference>
<feature type="signal peptide" evidence="8">
    <location>
        <begin position="1"/>
        <end position="35"/>
    </location>
</feature>
<sequence>MTPRFRPLSLPVVLTTLATLVATAAYALFPTSAVAQSSAPTLGTSQQLSSQLAGGSASYNLIHRSITLAGLNREYHVALPAFFTPSRSYPVIIGFGGWDHDALQFRDYAGLEQAARGEAIIIYAQGINDAWAGAPYASTTMSQDIDYVRAAINDVISNYSGDADRIYATGLSNGGGMAAALGCHAPGLVDAIASIAGAHYTPTVTGCQPGQVPTLLMHGTHDDAIAYGGGTRHGATYQGAHATFDSVAWRNGCTASTRQTSDYHGTTTFRPHYCTTATELVRVNGGGHTWFTDPRAADVVWDFFVRQG</sequence>
<evidence type="ECO:0008006" key="11">
    <source>
        <dbReference type="Google" id="ProtNLM"/>
    </source>
</evidence>
<dbReference type="GO" id="GO:0045493">
    <property type="term" value="P:xylan catabolic process"/>
    <property type="evidence" value="ECO:0007669"/>
    <property type="project" value="UniProtKB-KW"/>
</dbReference>
<keyword evidence="5" id="KW-0378">Hydrolase</keyword>
<reference evidence="9 10" key="1">
    <citation type="journal article" date="2003" name="Genome Res.">
        <title>Comparative complete genome sequence analysis of the amino acid replacements responsible for the thermostability of Corynebacterium efficiens.</title>
        <authorList>
            <person name="Nishio Y."/>
            <person name="Nakamura Y."/>
            <person name="Kawarabayasi Y."/>
            <person name="Usuda Y."/>
            <person name="Kimura E."/>
            <person name="Sugimoto S."/>
            <person name="Matsui K."/>
            <person name="Yamagishi A."/>
            <person name="Kikuchi H."/>
            <person name="Ikeo K."/>
            <person name="Gojobori T."/>
        </authorList>
    </citation>
    <scope>NUCLEOTIDE SEQUENCE [LARGE SCALE GENOMIC DNA]</scope>
    <source>
        <strain evidence="10">DSM 44549 / YS-314 / AJ 12310 / JCM 11189 / NBRC 100395</strain>
    </source>
</reference>
<dbReference type="InterPro" id="IPR043595">
    <property type="entry name" value="FaeB/C/D"/>
</dbReference>
<organism evidence="9 10">
    <name type="scientific">Corynebacterium efficiens (strain DSM 44549 / YS-314 / AJ 12310 / JCM 11189 / NBRC 100395)</name>
    <dbReference type="NCBI Taxonomy" id="196164"/>
    <lineage>
        <taxon>Bacteria</taxon>
        <taxon>Bacillati</taxon>
        <taxon>Actinomycetota</taxon>
        <taxon>Actinomycetes</taxon>
        <taxon>Mycobacteriales</taxon>
        <taxon>Corynebacteriaceae</taxon>
        <taxon>Corynebacterium</taxon>
    </lineage>
</organism>
<evidence type="ECO:0000256" key="5">
    <source>
        <dbReference type="ARBA" id="ARBA00022801"/>
    </source>
</evidence>
<keyword evidence="2" id="KW-0964">Secreted</keyword>
<dbReference type="Gene3D" id="3.40.50.1820">
    <property type="entry name" value="alpha/beta hydrolase"/>
    <property type="match status" value="1"/>
</dbReference>
<dbReference type="Proteomes" id="UP000001409">
    <property type="component" value="Chromosome"/>
</dbReference>
<dbReference type="ESTHER" id="coref-CE0104">
    <property type="family name" value="Esterase_phb"/>
</dbReference>
<evidence type="ECO:0000256" key="7">
    <source>
        <dbReference type="ARBA" id="ARBA00023326"/>
    </source>
</evidence>
<evidence type="ECO:0000256" key="4">
    <source>
        <dbReference type="ARBA" id="ARBA00022729"/>
    </source>
</evidence>
<dbReference type="PANTHER" id="PTHR38050:SF2">
    <property type="entry name" value="FERULOYL ESTERASE C-RELATED"/>
    <property type="match status" value="1"/>
</dbReference>
<proteinExistence type="predicted"/>
<dbReference type="GO" id="GO:0005576">
    <property type="term" value="C:extracellular region"/>
    <property type="evidence" value="ECO:0007669"/>
    <property type="project" value="UniProtKB-SubCell"/>
</dbReference>
<evidence type="ECO:0000256" key="1">
    <source>
        <dbReference type="ARBA" id="ARBA00004613"/>
    </source>
</evidence>
<dbReference type="HOGENOM" id="CLU_027551_5_1_11"/>
<keyword evidence="7" id="KW-0624">Polysaccharide degradation</keyword>
<evidence type="ECO:0000256" key="6">
    <source>
        <dbReference type="ARBA" id="ARBA00023277"/>
    </source>
</evidence>
<dbReference type="SUPFAM" id="SSF53474">
    <property type="entry name" value="alpha/beta-Hydrolases"/>
    <property type="match status" value="1"/>
</dbReference>
<dbReference type="KEGG" id="cef:CE0104"/>
<dbReference type="EMBL" id="BA000035">
    <property type="protein sequence ID" value="BAC16914.1"/>
    <property type="molecule type" value="Genomic_DNA"/>
</dbReference>
<dbReference type="eggNOG" id="COG3509">
    <property type="taxonomic scope" value="Bacteria"/>
</dbReference>
<dbReference type="OrthoDB" id="9767239at2"/>
<evidence type="ECO:0000256" key="2">
    <source>
        <dbReference type="ARBA" id="ARBA00022525"/>
    </source>
</evidence>
<dbReference type="STRING" id="196164.gene:10740494"/>
<dbReference type="GO" id="GO:0030600">
    <property type="term" value="F:feruloyl esterase activity"/>
    <property type="evidence" value="ECO:0007669"/>
    <property type="project" value="InterPro"/>
</dbReference>
<evidence type="ECO:0000256" key="8">
    <source>
        <dbReference type="SAM" id="SignalP"/>
    </source>
</evidence>
<comment type="subcellular location">
    <subcellularLocation>
        <location evidence="1">Secreted</location>
    </subcellularLocation>
</comment>
<accession>Q8FUB6</accession>
<keyword evidence="4 8" id="KW-0732">Signal</keyword>